<keyword evidence="4" id="KW-1185">Reference proteome</keyword>
<feature type="signal peptide" evidence="1">
    <location>
        <begin position="1"/>
        <end position="22"/>
    </location>
</feature>
<evidence type="ECO:0000313" key="3">
    <source>
        <dbReference type="EMBL" id="QOL19508.1"/>
    </source>
</evidence>
<dbReference type="PANTHER" id="PTHR35596:SF1">
    <property type="entry name" value="MICROBIAL-TYPE PARG CATALYTIC DOMAIN-CONTAINING PROTEIN"/>
    <property type="match status" value="1"/>
</dbReference>
<dbReference type="KEGG" id="pbal:CPBP_00270"/>
<name>A0A7L9RT04_9PROT</name>
<reference evidence="3 4" key="1">
    <citation type="submission" date="2020-06" db="EMBL/GenBank/DDBJ databases">
        <title>The endosymbiont of the kinetoplastid Bodo saltans is a Paracaedibacter-like alpha-proteobacterium possessing a putative toxin-antitoxin system.</title>
        <authorList>
            <person name="Midha S."/>
            <person name="Rigden D.J."/>
            <person name="Siozios S."/>
            <person name="Hurst G.D.D."/>
            <person name="Jackson A.P."/>
        </authorList>
    </citation>
    <scope>NUCLEOTIDE SEQUENCE [LARGE SCALE GENOMIC DNA]</scope>
    <source>
        <strain evidence="3">Lake Konstanz</strain>
    </source>
</reference>
<dbReference type="InterPro" id="IPR019261">
    <property type="entry name" value="PARG_cat_microbial"/>
</dbReference>
<feature type="chain" id="PRO_5032438974" evidence="1">
    <location>
        <begin position="23"/>
        <end position="485"/>
    </location>
</feature>
<feature type="domain" description="Microbial-type PARG catalytic" evidence="2">
    <location>
        <begin position="84"/>
        <end position="169"/>
    </location>
</feature>
<dbReference type="Proteomes" id="UP000594001">
    <property type="component" value="Chromosome"/>
</dbReference>
<dbReference type="NCBIfam" id="TIGR02452">
    <property type="entry name" value="TIGR02452 family protein"/>
    <property type="match status" value="1"/>
</dbReference>
<evidence type="ECO:0000313" key="4">
    <source>
        <dbReference type="Proteomes" id="UP000594001"/>
    </source>
</evidence>
<evidence type="ECO:0000259" key="2">
    <source>
        <dbReference type="Pfam" id="PF10021"/>
    </source>
</evidence>
<dbReference type="Gene3D" id="3.40.220.10">
    <property type="entry name" value="Leucine Aminopeptidase, subunit E, domain 1"/>
    <property type="match status" value="1"/>
</dbReference>
<dbReference type="AlphaFoldDB" id="A0A7L9RT04"/>
<gene>
    <name evidence="3" type="ORF">CPBP_00270</name>
</gene>
<dbReference type="Pfam" id="PF10021">
    <property type="entry name" value="PARG_cat_microb"/>
    <property type="match status" value="1"/>
</dbReference>
<proteinExistence type="predicted"/>
<dbReference type="RefSeq" id="WP_350332260.1">
    <property type="nucleotide sequence ID" value="NZ_CP054719.1"/>
</dbReference>
<dbReference type="PANTHER" id="PTHR35596">
    <property type="entry name" value="DUF2263 DOMAIN-CONTAINING PROTEIN"/>
    <property type="match status" value="1"/>
</dbReference>
<dbReference type="InterPro" id="IPR012664">
    <property type="entry name" value="CHP02452"/>
</dbReference>
<sequence length="485" mass="52852">MRKFNVTTAALLLSIAANCVSAATVHDMPRGSHHHHGDRTLVDHFHRVVLPQNAALAEDPSFQGIDAFAKVRGLQTCRTAKIFSTTRVSVENTDTVTCVLRMVQAGLTSPALLNLANKTIPGGGVLKGAKAQEEDLCRKTTLYASIKAAQASGEYPLAPFEAIYSPKVWAYESLTVEDSFASISMAGYRMTDGRRDRADHPGDRRQFIAGMHTKIEVILSSAIANGHSNLVLGALGCGAFAKDRTGQPDPQIPVDVADTFDAVLNARYIDGIPFVNHFEHIVFAILEDPRRESLNPTFKRALGISIGDSKTVTLSRARHTPIAHTMMPATAATPAPAYPSSYGHAAAAEFTPAPTFDIRVSNVGTLLKKASGLTSIFTGSNVETKLLSKKPWSHSKKPWSTMVKRYEEKTGKDAGQWEIICSFAHNDSIFEVSINGHWKSLNPEARAWLKKVTKKINNCSYTNRADILRLVLYIESAGSMMLHQG</sequence>
<accession>A0A7L9RT04</accession>
<dbReference type="EMBL" id="CP054719">
    <property type="protein sequence ID" value="QOL19508.1"/>
    <property type="molecule type" value="Genomic_DNA"/>
</dbReference>
<dbReference type="InterPro" id="IPR043472">
    <property type="entry name" value="Macro_dom-like"/>
</dbReference>
<evidence type="ECO:0000256" key="1">
    <source>
        <dbReference type="SAM" id="SignalP"/>
    </source>
</evidence>
<keyword evidence="1" id="KW-0732">Signal</keyword>
<organism evidence="3 4">
    <name type="scientific">Candidatus Bodocaedibacter vickermanii</name>
    <dbReference type="NCBI Taxonomy" id="2741701"/>
    <lineage>
        <taxon>Bacteria</taxon>
        <taxon>Pseudomonadati</taxon>
        <taxon>Pseudomonadota</taxon>
        <taxon>Alphaproteobacteria</taxon>
        <taxon>Holosporales</taxon>
        <taxon>Candidatus Paracaedibacteraceae</taxon>
        <taxon>Candidatus Bodocaedibacter</taxon>
    </lineage>
</organism>
<protein>
    <submittedName>
        <fullName evidence="3">TIGR02452 family protein</fullName>
    </submittedName>
</protein>